<protein>
    <recommendedName>
        <fullName evidence="2">histidine kinase</fullName>
        <ecNumber evidence="2">2.7.13.3</ecNumber>
    </recommendedName>
</protein>
<reference evidence="5" key="1">
    <citation type="journal article" date="2014" name="Int. J. Syst. Evol. Microbiol.">
        <title>Complete genome sequence of Corynebacterium casei LMG S-19264T (=DSM 44701T), isolated from a smear-ripened cheese.</title>
        <authorList>
            <consortium name="US DOE Joint Genome Institute (JGI-PGF)"/>
            <person name="Walter F."/>
            <person name="Albersmeier A."/>
            <person name="Kalinowski J."/>
            <person name="Ruckert C."/>
        </authorList>
    </citation>
    <scope>NUCLEOTIDE SEQUENCE</scope>
    <source>
        <strain evidence="5">CCM 8711</strain>
    </source>
</reference>
<dbReference type="GO" id="GO:0000155">
    <property type="term" value="F:phosphorelay sensor kinase activity"/>
    <property type="evidence" value="ECO:0007669"/>
    <property type="project" value="TreeGrafter"/>
</dbReference>
<evidence type="ECO:0000259" key="4">
    <source>
        <dbReference type="PROSITE" id="PS50109"/>
    </source>
</evidence>
<dbReference type="PROSITE" id="PS50109">
    <property type="entry name" value="HIS_KIN"/>
    <property type="match status" value="1"/>
</dbReference>
<dbReference type="SMART" id="SM00387">
    <property type="entry name" value="HATPase_c"/>
    <property type="match status" value="1"/>
</dbReference>
<dbReference type="EMBL" id="BMDO01000007">
    <property type="protein sequence ID" value="GGI51422.1"/>
    <property type="molecule type" value="Genomic_DNA"/>
</dbReference>
<name>A0A917JBB4_9SPHI</name>
<comment type="caution">
    <text evidence="5">The sequence shown here is derived from an EMBL/GenBank/DDBJ whole genome shotgun (WGS) entry which is preliminary data.</text>
</comment>
<dbReference type="SUPFAM" id="SSF55874">
    <property type="entry name" value="ATPase domain of HSP90 chaperone/DNA topoisomerase II/histidine kinase"/>
    <property type="match status" value="1"/>
</dbReference>
<proteinExistence type="predicted"/>
<comment type="catalytic activity">
    <reaction evidence="1">
        <text>ATP + protein L-histidine = ADP + protein N-phospho-L-histidine.</text>
        <dbReference type="EC" id="2.7.13.3"/>
    </reaction>
</comment>
<sequence>MIYSIISQYNKVQKEVQEFAEAVQYRDFSRHYAIQSAPANVQILRKGFNDINTTFKTINRERETQYHYLQKILELVGTGILSYDQETGDTGWVNESFKNLLNIPYLKSIHSLAKRDEELYREIIALKSGDSKVVTFVQQQQKVKLQLMASVLRSEDKVYKLVALQNVSDAMDESESNAWSKLLNVMTHEIMNSVAPISSLADTLKNRIKTLDIAAGNGLEDLELGMETIKRRSEGLLKFTESYRSLNKITRLELQKVSVYDLFENLNTLMLPTLEKKNIELDIILREINLTIEVDVNLLEQVLINLLVNAIEAVKEMPEPMITLSAEVQANQKTVLKVSDNGVGMSPELMEKIFIPFFSTRKTGSGIGLSLCKQIMLMHKGNIQVQSTEGKGTVFILQVN</sequence>
<dbReference type="PANTHER" id="PTHR43547:SF2">
    <property type="entry name" value="HYBRID SIGNAL TRANSDUCTION HISTIDINE KINASE C"/>
    <property type="match status" value="1"/>
</dbReference>
<evidence type="ECO:0000256" key="2">
    <source>
        <dbReference type="ARBA" id="ARBA00012438"/>
    </source>
</evidence>
<keyword evidence="3" id="KW-0597">Phosphoprotein</keyword>
<dbReference type="RefSeq" id="WP_229747136.1">
    <property type="nucleotide sequence ID" value="NZ_BMDO01000007.1"/>
</dbReference>
<feature type="domain" description="Histidine kinase" evidence="4">
    <location>
        <begin position="185"/>
        <end position="400"/>
    </location>
</feature>
<dbReference type="PANTHER" id="PTHR43547">
    <property type="entry name" value="TWO-COMPONENT HISTIDINE KINASE"/>
    <property type="match status" value="1"/>
</dbReference>
<keyword evidence="5" id="KW-0418">Kinase</keyword>
<keyword evidence="6" id="KW-1185">Reference proteome</keyword>
<gene>
    <name evidence="5" type="ORF">GCM10011425_26340</name>
</gene>
<evidence type="ECO:0000256" key="1">
    <source>
        <dbReference type="ARBA" id="ARBA00000085"/>
    </source>
</evidence>
<dbReference type="EC" id="2.7.13.3" evidence="2"/>
<evidence type="ECO:0000313" key="6">
    <source>
        <dbReference type="Proteomes" id="UP000662074"/>
    </source>
</evidence>
<dbReference type="AlphaFoldDB" id="A0A917JBB4"/>
<evidence type="ECO:0000256" key="3">
    <source>
        <dbReference type="ARBA" id="ARBA00022553"/>
    </source>
</evidence>
<dbReference type="InterPro" id="IPR005467">
    <property type="entry name" value="His_kinase_dom"/>
</dbReference>
<accession>A0A917JBB4</accession>
<organism evidence="5 6">
    <name type="scientific">Mucilaginibacter galii</name>
    <dbReference type="NCBI Taxonomy" id="2005073"/>
    <lineage>
        <taxon>Bacteria</taxon>
        <taxon>Pseudomonadati</taxon>
        <taxon>Bacteroidota</taxon>
        <taxon>Sphingobacteriia</taxon>
        <taxon>Sphingobacteriales</taxon>
        <taxon>Sphingobacteriaceae</taxon>
        <taxon>Mucilaginibacter</taxon>
    </lineage>
</organism>
<reference evidence="5" key="2">
    <citation type="submission" date="2020-09" db="EMBL/GenBank/DDBJ databases">
        <authorList>
            <person name="Sun Q."/>
            <person name="Sedlacek I."/>
        </authorList>
    </citation>
    <scope>NUCLEOTIDE SEQUENCE</scope>
    <source>
        <strain evidence="5">CCM 8711</strain>
    </source>
</reference>
<dbReference type="Proteomes" id="UP000662074">
    <property type="component" value="Unassembled WGS sequence"/>
</dbReference>
<keyword evidence="5" id="KW-0808">Transferase</keyword>
<dbReference type="InterPro" id="IPR004358">
    <property type="entry name" value="Sig_transdc_His_kin-like_C"/>
</dbReference>
<dbReference type="InterPro" id="IPR036890">
    <property type="entry name" value="HATPase_C_sf"/>
</dbReference>
<dbReference type="Gene3D" id="3.30.565.10">
    <property type="entry name" value="Histidine kinase-like ATPase, C-terminal domain"/>
    <property type="match status" value="1"/>
</dbReference>
<dbReference type="InterPro" id="IPR003594">
    <property type="entry name" value="HATPase_dom"/>
</dbReference>
<evidence type="ECO:0000313" key="5">
    <source>
        <dbReference type="EMBL" id="GGI51422.1"/>
    </source>
</evidence>
<dbReference type="Pfam" id="PF02518">
    <property type="entry name" value="HATPase_c"/>
    <property type="match status" value="1"/>
</dbReference>
<dbReference type="PRINTS" id="PR00344">
    <property type="entry name" value="BCTRLSENSOR"/>
</dbReference>